<keyword evidence="1" id="KW-0004">4Fe-4S</keyword>
<sequence>MNVQRYVVVDLETTGNSAKKGDKIIQIAAILIENGKIVDRYMSFVNPLQKIPTFIEQLTGISNEMVESAPTFNEIANDLQSFLENSTFVAHNVYFDLTFLQEELSNYGFQFTGPILDTVELSRIVFPTNKSYKLSDISDEFNILHENPHRADSDAEVTALLLLKIFDKLKTLPIISLQQLSRLSRSFISDIEEILEGFIAEKLISLKKREERTDLEVVRSLALKKEYDLIADEIEVGKWDLSDILAIFQQDNGKIKSVFPSYRVREEQLQMMQEIYESLTTHQHELIEAATGSGKSLAYLVPSLIFSKNEKKSILISTFTTNLQSQLLEGDIPLLKKVLPFQFTAAILKGRRHYLCLQKFEQILKETENNYDYNLTKAQILIWLTETITGDLDELNIPSGGKALWNHLHVDDSSFVKNPFAEHCFYQRAKEKANKANLIITNHALLISDIHREKRILPDYEEVIIDEAHHFHRVATEQLGMRFSYVNVHILLNQIGTSQSNGNVHKFLQIPEIDENKHQHLLAIDELVTEVQEECDQLFSSIHSYVLVRQRDTSMNRISYRFNTDVENNRAWSAILELAKRVTFKMSDMIRLIEKSLQILDDKFEETLSIKDKIVCEEFKSNFQKLSDSKCKLENILFTQSEQNVTWIEIDAKGAKNAASLYAQPLQVADFLADEYFAKKQSAILTSATLTVKHSFTFIIDMIGLTDFYPKRLKIDSPYVYKKQVKLFIPNDMPQVNEVSLDEYSEAVAANIGSVAQITEGKILALFTSYEMLRKTYQLLKEDETLEDYMILGQGTGSGSRLRLTKNFKQFEKAILLGTSSFWEGVDFPGEDLTALMIVRLPFASPDNPIVAAKSAQLELEGRNAFYDYSLPEAILRFKQGFGRLIRNEDDRGILFVLDNRIITANYGKDFINSIPELEIEKNPMHILTHSIDQWISKK</sequence>
<dbReference type="EMBL" id="JAUSUD010000001">
    <property type="protein sequence ID" value="MDQ0228785.1"/>
    <property type="molecule type" value="Genomic_DNA"/>
</dbReference>
<evidence type="ECO:0000256" key="9">
    <source>
        <dbReference type="HAMAP-Rule" id="MF_02206"/>
    </source>
</evidence>
<keyword evidence="6 9" id="KW-0269">Exonuclease</keyword>
<evidence type="ECO:0000313" key="12">
    <source>
        <dbReference type="EMBL" id="MDQ0228785.1"/>
    </source>
</evidence>
<dbReference type="InterPro" id="IPR027417">
    <property type="entry name" value="P-loop_NTPase"/>
</dbReference>
<dbReference type="SUPFAM" id="SSF52540">
    <property type="entry name" value="P-loop containing nucleoside triphosphate hydrolases"/>
    <property type="match status" value="2"/>
</dbReference>
<evidence type="ECO:0000313" key="13">
    <source>
        <dbReference type="Proteomes" id="UP001234495"/>
    </source>
</evidence>
<proteinExistence type="inferred from homology"/>
<comment type="caution">
    <text evidence="12">The sequence shown here is derived from an EMBL/GenBank/DDBJ whole genome shotgun (WGS) entry which is preliminary data.</text>
</comment>
<dbReference type="Gene3D" id="3.40.50.300">
    <property type="entry name" value="P-loop containing nucleotide triphosphate hydrolases"/>
    <property type="match status" value="2"/>
</dbReference>
<dbReference type="RefSeq" id="WP_307335431.1">
    <property type="nucleotide sequence ID" value="NZ_JAUSUD010000001.1"/>
</dbReference>
<dbReference type="GO" id="GO:0016787">
    <property type="term" value="F:hydrolase activity"/>
    <property type="evidence" value="ECO:0007669"/>
    <property type="project" value="UniProtKB-KW"/>
</dbReference>
<comment type="similarity">
    <text evidence="9 10">Belongs to the helicase family. DinG subfamily. Type 2 sub-subfamily.</text>
</comment>
<dbReference type="NCBIfam" id="TIGR01407">
    <property type="entry name" value="dinG_rel"/>
    <property type="match status" value="1"/>
</dbReference>
<dbReference type="SUPFAM" id="SSF53098">
    <property type="entry name" value="Ribonuclease H-like"/>
    <property type="match status" value="1"/>
</dbReference>
<dbReference type="PANTHER" id="PTHR11472">
    <property type="entry name" value="DNA REPAIR DEAD HELICASE RAD3/XP-D SUBFAMILY MEMBER"/>
    <property type="match status" value="1"/>
</dbReference>
<dbReference type="InterPro" id="IPR006555">
    <property type="entry name" value="ATP-dep_Helicase_C"/>
</dbReference>
<keyword evidence="1" id="KW-0411">Iron-sulfur</keyword>
<dbReference type="SMART" id="SM00487">
    <property type="entry name" value="DEXDc"/>
    <property type="match status" value="1"/>
</dbReference>
<dbReference type="PANTHER" id="PTHR11472:SF34">
    <property type="entry name" value="REGULATOR OF TELOMERE ELONGATION HELICASE 1"/>
    <property type="match status" value="1"/>
</dbReference>
<keyword evidence="13" id="KW-1185">Reference proteome</keyword>
<dbReference type="InterPro" id="IPR013520">
    <property type="entry name" value="Ribonucl_H"/>
</dbReference>
<feature type="binding site" evidence="9">
    <location>
        <begin position="289"/>
        <end position="296"/>
    </location>
    <ligand>
        <name>ATP</name>
        <dbReference type="ChEBI" id="CHEBI:30616"/>
    </ligand>
</feature>
<dbReference type="Proteomes" id="UP001234495">
    <property type="component" value="Unassembled WGS sequence"/>
</dbReference>
<evidence type="ECO:0000256" key="3">
    <source>
        <dbReference type="ARBA" id="ARBA00022741"/>
    </source>
</evidence>
<keyword evidence="12" id="KW-0347">Helicase</keyword>
<dbReference type="CDD" id="cd06127">
    <property type="entry name" value="DEDDh"/>
    <property type="match status" value="1"/>
</dbReference>
<dbReference type="Pfam" id="PF13307">
    <property type="entry name" value="Helicase_C_2"/>
    <property type="match status" value="1"/>
</dbReference>
<feature type="short sequence motif" description="DEAH box" evidence="9">
    <location>
        <begin position="466"/>
        <end position="469"/>
    </location>
</feature>
<protein>
    <recommendedName>
        <fullName evidence="9 10">3'-5' exonuclease DinG</fullName>
        <ecNumber evidence="9 10">3.1.-.-</ecNumber>
    </recommendedName>
</protein>
<dbReference type="EC" id="3.1.-.-" evidence="9 10"/>
<dbReference type="SMART" id="SM00479">
    <property type="entry name" value="EXOIII"/>
    <property type="match status" value="1"/>
</dbReference>
<keyword evidence="4" id="KW-0227">DNA damage</keyword>
<dbReference type="SMART" id="SM00491">
    <property type="entry name" value="HELICc2"/>
    <property type="match status" value="1"/>
</dbReference>
<dbReference type="InterPro" id="IPR012337">
    <property type="entry name" value="RNaseH-like_sf"/>
</dbReference>
<dbReference type="InterPro" id="IPR006935">
    <property type="entry name" value="Helicase/UvrB_N"/>
</dbReference>
<keyword evidence="1" id="KW-0479">Metal-binding</keyword>
<evidence type="ECO:0000256" key="2">
    <source>
        <dbReference type="ARBA" id="ARBA00022722"/>
    </source>
</evidence>
<dbReference type="NCBIfam" id="TIGR00573">
    <property type="entry name" value="dnaq"/>
    <property type="match status" value="1"/>
</dbReference>
<dbReference type="InterPro" id="IPR045028">
    <property type="entry name" value="DinG/Rad3-like"/>
</dbReference>
<gene>
    <name evidence="9 10" type="primary">dinG</name>
    <name evidence="12" type="ORF">J2S19_000035</name>
</gene>
<keyword evidence="1" id="KW-0408">Iron</keyword>
<dbReference type="InterPro" id="IPR036397">
    <property type="entry name" value="RNaseH_sf"/>
</dbReference>
<dbReference type="GO" id="GO:0003678">
    <property type="term" value="F:DNA helicase activity"/>
    <property type="evidence" value="ECO:0007669"/>
    <property type="project" value="UniProtKB-EC"/>
</dbReference>
<name>A0ABT9ZBY8_9BACI</name>
<evidence type="ECO:0000256" key="4">
    <source>
        <dbReference type="ARBA" id="ARBA00022763"/>
    </source>
</evidence>
<dbReference type="Gene3D" id="3.30.420.10">
    <property type="entry name" value="Ribonuclease H-like superfamily/Ribonuclease H"/>
    <property type="match status" value="1"/>
</dbReference>
<dbReference type="NCBIfam" id="NF005981">
    <property type="entry name" value="PRK08074.1"/>
    <property type="match status" value="1"/>
</dbReference>
<dbReference type="InterPro" id="IPR014001">
    <property type="entry name" value="Helicase_ATP-bd"/>
</dbReference>
<keyword evidence="3 9" id="KW-0547">Nucleotide-binding</keyword>
<dbReference type="InterPro" id="IPR006310">
    <property type="entry name" value="DinG"/>
</dbReference>
<dbReference type="InterPro" id="IPR006054">
    <property type="entry name" value="DnaQ"/>
</dbReference>
<accession>A0ABT9ZBY8</accession>
<evidence type="ECO:0000256" key="6">
    <source>
        <dbReference type="ARBA" id="ARBA00022839"/>
    </source>
</evidence>
<evidence type="ECO:0000259" key="11">
    <source>
        <dbReference type="PROSITE" id="PS51193"/>
    </source>
</evidence>
<evidence type="ECO:0000256" key="5">
    <source>
        <dbReference type="ARBA" id="ARBA00022801"/>
    </source>
</evidence>
<evidence type="ECO:0000256" key="7">
    <source>
        <dbReference type="ARBA" id="ARBA00022840"/>
    </source>
</evidence>
<dbReference type="HAMAP" id="MF_02206">
    <property type="entry name" value="DinG_exonucl"/>
    <property type="match status" value="1"/>
</dbReference>
<dbReference type="InterPro" id="IPR014013">
    <property type="entry name" value="Helic_SF1/SF2_ATP-bd_DinG/Rad3"/>
</dbReference>
<keyword evidence="8" id="KW-0234">DNA repair</keyword>
<evidence type="ECO:0000256" key="8">
    <source>
        <dbReference type="ARBA" id="ARBA00023204"/>
    </source>
</evidence>
<dbReference type="Pfam" id="PF04851">
    <property type="entry name" value="ResIII"/>
    <property type="match status" value="1"/>
</dbReference>
<feature type="domain" description="Helicase ATP-binding" evidence="11">
    <location>
        <begin position="254"/>
        <end position="525"/>
    </location>
</feature>
<dbReference type="SMART" id="SM00488">
    <property type="entry name" value="DEXDc2"/>
    <property type="match status" value="1"/>
</dbReference>
<keyword evidence="5 9" id="KW-0378">Hydrolase</keyword>
<keyword evidence="7 9" id="KW-0067">ATP-binding</keyword>
<evidence type="ECO:0000256" key="10">
    <source>
        <dbReference type="RuleBase" id="RU364106"/>
    </source>
</evidence>
<organism evidence="12 13">
    <name type="scientific">Metabacillus malikii</name>
    <dbReference type="NCBI Taxonomy" id="1504265"/>
    <lineage>
        <taxon>Bacteria</taxon>
        <taxon>Bacillati</taxon>
        <taxon>Bacillota</taxon>
        <taxon>Bacilli</taxon>
        <taxon>Bacillales</taxon>
        <taxon>Bacillaceae</taxon>
        <taxon>Metabacillus</taxon>
    </lineage>
</organism>
<evidence type="ECO:0000256" key="1">
    <source>
        <dbReference type="ARBA" id="ARBA00022485"/>
    </source>
</evidence>
<keyword evidence="2 9" id="KW-0540">Nuclease</keyword>
<dbReference type="InterPro" id="IPR006554">
    <property type="entry name" value="Helicase-like_DEXD_c2"/>
</dbReference>
<dbReference type="PROSITE" id="PS51193">
    <property type="entry name" value="HELICASE_ATP_BIND_2"/>
    <property type="match status" value="1"/>
</dbReference>
<reference evidence="12 13" key="1">
    <citation type="submission" date="2023-07" db="EMBL/GenBank/DDBJ databases">
        <title>Genomic Encyclopedia of Type Strains, Phase IV (KMG-IV): sequencing the most valuable type-strain genomes for metagenomic binning, comparative biology and taxonomic classification.</title>
        <authorList>
            <person name="Goeker M."/>
        </authorList>
    </citation>
    <scope>NUCLEOTIDE SEQUENCE [LARGE SCALE GENOMIC DNA]</scope>
    <source>
        <strain evidence="12 13">DSM 29005</strain>
    </source>
</reference>
<comment type="function">
    <text evidence="9 10">3'-5' exonuclease.</text>
</comment>
<dbReference type="Pfam" id="PF00929">
    <property type="entry name" value="RNase_T"/>
    <property type="match status" value="1"/>
</dbReference>